<feature type="signal peptide" evidence="3">
    <location>
        <begin position="1"/>
        <end position="18"/>
    </location>
</feature>
<dbReference type="CDD" id="cd05819">
    <property type="entry name" value="NHL"/>
    <property type="match status" value="1"/>
</dbReference>
<dbReference type="Proteomes" id="UP000663852">
    <property type="component" value="Unassembled WGS sequence"/>
</dbReference>
<feature type="repeat" description="NHL" evidence="2">
    <location>
        <begin position="298"/>
        <end position="338"/>
    </location>
</feature>
<gene>
    <name evidence="6" type="ORF">EDS130_LOCUS30729</name>
    <name evidence="5" type="ORF">XAT740_LOCUS17163</name>
</gene>
<dbReference type="Gene3D" id="2.40.10.500">
    <property type="match status" value="1"/>
</dbReference>
<evidence type="ECO:0000256" key="2">
    <source>
        <dbReference type="PROSITE-ProRule" id="PRU00504"/>
    </source>
</evidence>
<dbReference type="EMBL" id="CAJNOR010001113">
    <property type="protein sequence ID" value="CAF1077885.1"/>
    <property type="molecule type" value="Genomic_DNA"/>
</dbReference>
<keyword evidence="1" id="KW-0677">Repeat</keyword>
<evidence type="ECO:0000313" key="6">
    <source>
        <dbReference type="EMBL" id="CAF1303275.1"/>
    </source>
</evidence>
<protein>
    <recommendedName>
        <fullName evidence="4">Apple domain-containing protein</fullName>
    </recommendedName>
</protein>
<dbReference type="InterPro" id="IPR001258">
    <property type="entry name" value="NHL_repeat"/>
</dbReference>
<dbReference type="OrthoDB" id="342730at2759"/>
<dbReference type="EMBL" id="CAJNOJ010000218">
    <property type="protein sequence ID" value="CAF1303275.1"/>
    <property type="molecule type" value="Genomic_DNA"/>
</dbReference>
<feature type="repeat" description="NHL" evidence="2">
    <location>
        <begin position="411"/>
        <end position="441"/>
    </location>
</feature>
<dbReference type="InterPro" id="IPR003609">
    <property type="entry name" value="Pan_app"/>
</dbReference>
<keyword evidence="7" id="KW-1185">Reference proteome</keyword>
<keyword evidence="3" id="KW-0732">Signal</keyword>
<dbReference type="Gene3D" id="2.120.10.30">
    <property type="entry name" value="TolB, C-terminal domain"/>
    <property type="match status" value="2"/>
</dbReference>
<reference evidence="6" key="1">
    <citation type="submission" date="2021-02" db="EMBL/GenBank/DDBJ databases">
        <authorList>
            <person name="Nowell W R."/>
        </authorList>
    </citation>
    <scope>NUCLEOTIDE SEQUENCE</scope>
</reference>
<feature type="domain" description="Apple" evidence="4">
    <location>
        <begin position="44"/>
        <end position="81"/>
    </location>
</feature>
<dbReference type="PROSITE" id="PS51125">
    <property type="entry name" value="NHL"/>
    <property type="match status" value="3"/>
</dbReference>
<dbReference type="AlphaFoldDB" id="A0A815DYZ9"/>
<dbReference type="InterPro" id="IPR011042">
    <property type="entry name" value="6-blade_b-propeller_TolB-like"/>
</dbReference>
<dbReference type="Pfam" id="PF00024">
    <property type="entry name" value="PAN_1"/>
    <property type="match status" value="1"/>
</dbReference>
<evidence type="ECO:0000259" key="4">
    <source>
        <dbReference type="Pfam" id="PF00024"/>
    </source>
</evidence>
<evidence type="ECO:0000256" key="1">
    <source>
        <dbReference type="ARBA" id="ARBA00022737"/>
    </source>
</evidence>
<dbReference type="Pfam" id="PF01436">
    <property type="entry name" value="NHL"/>
    <property type="match status" value="4"/>
</dbReference>
<accession>A0A815DYZ9</accession>
<dbReference type="SUPFAM" id="SSF63829">
    <property type="entry name" value="Calcium-dependent phosphotriesterase"/>
    <property type="match status" value="1"/>
</dbReference>
<proteinExistence type="predicted"/>
<dbReference type="Proteomes" id="UP000663828">
    <property type="component" value="Unassembled WGS sequence"/>
</dbReference>
<evidence type="ECO:0000313" key="8">
    <source>
        <dbReference type="Proteomes" id="UP000663852"/>
    </source>
</evidence>
<feature type="repeat" description="NHL" evidence="2">
    <location>
        <begin position="251"/>
        <end position="287"/>
    </location>
</feature>
<name>A0A815DYZ9_ADIRI</name>
<feature type="chain" id="PRO_5036227241" description="Apple domain-containing protein" evidence="3">
    <location>
        <begin position="19"/>
        <end position="492"/>
    </location>
</feature>
<evidence type="ECO:0000313" key="5">
    <source>
        <dbReference type="EMBL" id="CAF1077885.1"/>
    </source>
</evidence>
<dbReference type="PANTHER" id="PTHR46388">
    <property type="entry name" value="NHL REPEAT-CONTAINING PROTEIN 2"/>
    <property type="match status" value="1"/>
</dbReference>
<organism evidence="6 8">
    <name type="scientific">Adineta ricciae</name>
    <name type="common">Rotifer</name>
    <dbReference type="NCBI Taxonomy" id="249248"/>
    <lineage>
        <taxon>Eukaryota</taxon>
        <taxon>Metazoa</taxon>
        <taxon>Spiralia</taxon>
        <taxon>Gnathifera</taxon>
        <taxon>Rotifera</taxon>
        <taxon>Eurotatoria</taxon>
        <taxon>Bdelloidea</taxon>
        <taxon>Adinetida</taxon>
        <taxon>Adinetidae</taxon>
        <taxon>Adineta</taxon>
    </lineage>
</organism>
<sequence length="492" mass="53354">MFLVTTFLLMTLTSVAVQQQHSVQFEMSSFGMEFQVNSSTDMMSSQFGIPSILKCAMICSSEIKCQTFDYDAASFLCRIFAVWATDGLFISSTSSMSRIGYVKQVPDLYSLYGQICVMSHDLHRYLVCTNNSYWSCLSGQFYDGTICRNEYNISSSNQSQCAQNQSQYWNGSHCVSTSTILLRWNTTGITVAGKVATPGSALDRLHEPSGLTFDSADTLYIADQNNNRIQKWLAGAPNGSTVAGQANGAAGASATTLNMPSSAAIDTNGNLYVADTNNHRVQLWPYNVSSGTTIAGTGTSGSSSNQLNSPYDIALNPVSNEFYITDSGNHRVMCYRLGISNGTVVAGGNGPGTGVTRLYTPYGLYFESSSNSLIIANYDANNIVRWILGARNWTLLAGSISGASGYSSTLLNSPRDLTLDWMGNLYVADTGNHRIQFFKAGESNATTIAGVTSTLGANAILLQIPYSLALDSQLNVYVSDTFNFRIQKFLRY</sequence>
<evidence type="ECO:0000313" key="7">
    <source>
        <dbReference type="Proteomes" id="UP000663828"/>
    </source>
</evidence>
<comment type="caution">
    <text evidence="6">The sequence shown here is derived from an EMBL/GenBank/DDBJ whole genome shotgun (WGS) entry which is preliminary data.</text>
</comment>
<evidence type="ECO:0000256" key="3">
    <source>
        <dbReference type="SAM" id="SignalP"/>
    </source>
</evidence>
<dbReference type="PANTHER" id="PTHR46388:SF2">
    <property type="entry name" value="NHL REPEAT-CONTAINING PROTEIN 2"/>
    <property type="match status" value="1"/>
</dbReference>